<proteinExistence type="predicted"/>
<protein>
    <submittedName>
        <fullName evidence="1">704_t:CDS:1</fullName>
    </submittedName>
</protein>
<evidence type="ECO:0000313" key="2">
    <source>
        <dbReference type="Proteomes" id="UP000789508"/>
    </source>
</evidence>
<gene>
    <name evidence="1" type="ORF">ALEPTO_LOCUS8797</name>
</gene>
<name>A0A9N9CYG4_9GLOM</name>
<evidence type="ECO:0000313" key="1">
    <source>
        <dbReference type="EMBL" id="CAG8616920.1"/>
    </source>
</evidence>
<dbReference type="OrthoDB" id="6359816at2759"/>
<reference evidence="1" key="1">
    <citation type="submission" date="2021-06" db="EMBL/GenBank/DDBJ databases">
        <authorList>
            <person name="Kallberg Y."/>
            <person name="Tangrot J."/>
            <person name="Rosling A."/>
        </authorList>
    </citation>
    <scope>NUCLEOTIDE SEQUENCE</scope>
    <source>
        <strain evidence="1">FL130A</strain>
    </source>
</reference>
<comment type="caution">
    <text evidence="1">The sequence shown here is derived from an EMBL/GenBank/DDBJ whole genome shotgun (WGS) entry which is preliminary data.</text>
</comment>
<sequence>MTSLIENQCLIRAWLNVFNDPFTSDATFYLPSNGDKLASSDLSDSENSNSSLEFKYDFEVIIEDIDPLYFYLALLFLYTGNLKYQMEKEVMKYVVENFSDVFKSSGYQEFCENPNACPSFHELNTEILLIS</sequence>
<keyword evidence="2" id="KW-1185">Reference proteome</keyword>
<dbReference type="EMBL" id="CAJVPS010005616">
    <property type="protein sequence ID" value="CAG8616920.1"/>
    <property type="molecule type" value="Genomic_DNA"/>
</dbReference>
<dbReference type="Proteomes" id="UP000789508">
    <property type="component" value="Unassembled WGS sequence"/>
</dbReference>
<dbReference type="AlphaFoldDB" id="A0A9N9CYG4"/>
<accession>A0A9N9CYG4</accession>
<organism evidence="1 2">
    <name type="scientific">Ambispora leptoticha</name>
    <dbReference type="NCBI Taxonomy" id="144679"/>
    <lineage>
        <taxon>Eukaryota</taxon>
        <taxon>Fungi</taxon>
        <taxon>Fungi incertae sedis</taxon>
        <taxon>Mucoromycota</taxon>
        <taxon>Glomeromycotina</taxon>
        <taxon>Glomeromycetes</taxon>
        <taxon>Archaeosporales</taxon>
        <taxon>Ambisporaceae</taxon>
        <taxon>Ambispora</taxon>
    </lineage>
</organism>